<reference evidence="1 2" key="1">
    <citation type="submission" date="2021-06" db="EMBL/GenBank/DDBJ databases">
        <authorList>
            <person name="Kallberg Y."/>
            <person name="Tangrot J."/>
            <person name="Rosling A."/>
        </authorList>
    </citation>
    <scope>NUCLEOTIDE SEQUENCE [LARGE SCALE GENOMIC DNA]</scope>
    <source>
        <strain evidence="1 2">120-4 pot B 10/14</strain>
    </source>
</reference>
<dbReference type="EMBL" id="CAJVQB010001025">
    <property type="protein sequence ID" value="CAG8517620.1"/>
    <property type="molecule type" value="Genomic_DNA"/>
</dbReference>
<dbReference type="Proteomes" id="UP000789901">
    <property type="component" value="Unassembled WGS sequence"/>
</dbReference>
<name>A0ABM8W3T1_GIGMA</name>
<accession>A0ABM8W3T1</accession>
<gene>
    <name evidence="1" type="ORF">GMARGA_LOCUS2993</name>
</gene>
<keyword evidence="2" id="KW-1185">Reference proteome</keyword>
<feature type="non-terminal residue" evidence="1">
    <location>
        <position position="1"/>
    </location>
</feature>
<comment type="caution">
    <text evidence="1">The sequence shown here is derived from an EMBL/GenBank/DDBJ whole genome shotgun (WGS) entry which is preliminary data.</text>
</comment>
<organism evidence="1 2">
    <name type="scientific">Gigaspora margarita</name>
    <dbReference type="NCBI Taxonomy" id="4874"/>
    <lineage>
        <taxon>Eukaryota</taxon>
        <taxon>Fungi</taxon>
        <taxon>Fungi incertae sedis</taxon>
        <taxon>Mucoromycota</taxon>
        <taxon>Glomeromycotina</taxon>
        <taxon>Glomeromycetes</taxon>
        <taxon>Diversisporales</taxon>
        <taxon>Gigasporaceae</taxon>
        <taxon>Gigaspora</taxon>
    </lineage>
</organism>
<protein>
    <submittedName>
        <fullName evidence="1">43539_t:CDS:1</fullName>
    </submittedName>
</protein>
<sequence>GINVISGINSTSDIKVTSGISATNATNRAKTDQQKIEKENDFHMKEHEFSKLPSLVQSETGPNVN</sequence>
<evidence type="ECO:0000313" key="2">
    <source>
        <dbReference type="Proteomes" id="UP000789901"/>
    </source>
</evidence>
<evidence type="ECO:0000313" key="1">
    <source>
        <dbReference type="EMBL" id="CAG8517620.1"/>
    </source>
</evidence>
<proteinExistence type="predicted"/>